<dbReference type="GO" id="GO:0032259">
    <property type="term" value="P:methylation"/>
    <property type="evidence" value="ECO:0007669"/>
    <property type="project" value="UniProtKB-KW"/>
</dbReference>
<dbReference type="PANTHER" id="PTHR40048">
    <property type="entry name" value="RHAMNOSYL O-METHYLTRANSFERASE"/>
    <property type="match status" value="1"/>
</dbReference>
<evidence type="ECO:0000313" key="3">
    <source>
        <dbReference type="EMBL" id="TYC14071.1"/>
    </source>
</evidence>
<dbReference type="GO" id="GO:0008168">
    <property type="term" value="F:methyltransferase activity"/>
    <property type="evidence" value="ECO:0007669"/>
    <property type="project" value="UniProtKB-KW"/>
</dbReference>
<dbReference type="PANTHER" id="PTHR40048:SF1">
    <property type="entry name" value="RHAMNOSYL O-METHYLTRANSFERASE"/>
    <property type="match status" value="1"/>
</dbReference>
<evidence type="ECO:0000313" key="4">
    <source>
        <dbReference type="Proteomes" id="UP000322634"/>
    </source>
</evidence>
<dbReference type="AlphaFoldDB" id="A0A5D0U633"/>
<name>A0A5D0U633_9ACTN</name>
<protein>
    <submittedName>
        <fullName evidence="3">Class I SAM-dependent methyltransferase</fullName>
    </submittedName>
</protein>
<dbReference type="GO" id="GO:0071770">
    <property type="term" value="P:DIM/DIP cell wall layer assembly"/>
    <property type="evidence" value="ECO:0007669"/>
    <property type="project" value="TreeGrafter"/>
</dbReference>
<proteinExistence type="predicted"/>
<dbReference type="EMBL" id="VSFF01000007">
    <property type="protein sequence ID" value="TYC14071.1"/>
    <property type="molecule type" value="Genomic_DNA"/>
</dbReference>
<dbReference type="InterPro" id="IPR029063">
    <property type="entry name" value="SAM-dependent_MTases_sf"/>
</dbReference>
<dbReference type="Proteomes" id="UP000322634">
    <property type="component" value="Unassembled WGS sequence"/>
</dbReference>
<sequence length="220" mass="23533">MPSDLLRAARYAKGFMPHDEGLALYEAGVEYAARRPAAGPILEVGSYCGKSAVYLGAAARAAGTVVVTVDHHHGSEENQAGWEHHDPSLVDPRTGRMDTLPTFRKTIAAAGLEDEVVAVVGQSRTVSAFWRTPLAVLFIDGGHAEEHAQGDYEGWAPHVAVGGALVIHDVFPDPADGGRPPYHVYLRALASGAFEERRAVGSLRVLRRVADADPLARPSR</sequence>
<keyword evidence="2 3" id="KW-0808">Transferase</keyword>
<keyword evidence="1 3" id="KW-0489">Methyltransferase</keyword>
<dbReference type="GO" id="GO:0005886">
    <property type="term" value="C:plasma membrane"/>
    <property type="evidence" value="ECO:0007669"/>
    <property type="project" value="TreeGrafter"/>
</dbReference>
<organism evidence="3 4">
    <name type="scientific">Actinomadura syzygii</name>
    <dbReference type="NCBI Taxonomy" id="1427538"/>
    <lineage>
        <taxon>Bacteria</taxon>
        <taxon>Bacillati</taxon>
        <taxon>Actinomycetota</taxon>
        <taxon>Actinomycetes</taxon>
        <taxon>Streptosporangiales</taxon>
        <taxon>Thermomonosporaceae</taxon>
        <taxon>Actinomadura</taxon>
    </lineage>
</organism>
<accession>A0A5D0U633</accession>
<reference evidence="3 4" key="1">
    <citation type="submission" date="2019-08" db="EMBL/GenBank/DDBJ databases">
        <title>Actinomadura sp. nov. CYP1-5 isolated from mountain soil.</title>
        <authorList>
            <person name="Songsumanus A."/>
            <person name="Kuncharoen N."/>
            <person name="Kudo T."/>
            <person name="Yuki M."/>
            <person name="Igarashi Y."/>
            <person name="Tanasupawat S."/>
        </authorList>
    </citation>
    <scope>NUCLEOTIDE SEQUENCE [LARGE SCALE GENOMIC DNA]</scope>
    <source>
        <strain evidence="3 4">GKU157</strain>
    </source>
</reference>
<dbReference type="SUPFAM" id="SSF53335">
    <property type="entry name" value="S-adenosyl-L-methionine-dependent methyltransferases"/>
    <property type="match status" value="1"/>
</dbReference>
<gene>
    <name evidence="3" type="ORF">FXF65_20145</name>
</gene>
<dbReference type="OrthoDB" id="240750at2"/>
<evidence type="ECO:0000256" key="1">
    <source>
        <dbReference type="ARBA" id="ARBA00022603"/>
    </source>
</evidence>
<dbReference type="Pfam" id="PF13578">
    <property type="entry name" value="Methyltransf_24"/>
    <property type="match status" value="1"/>
</dbReference>
<comment type="caution">
    <text evidence="3">The sequence shown here is derived from an EMBL/GenBank/DDBJ whole genome shotgun (WGS) entry which is preliminary data.</text>
</comment>
<dbReference type="Gene3D" id="3.40.50.150">
    <property type="entry name" value="Vaccinia Virus protein VP39"/>
    <property type="match status" value="1"/>
</dbReference>
<evidence type="ECO:0000256" key="2">
    <source>
        <dbReference type="ARBA" id="ARBA00022679"/>
    </source>
</evidence>
<keyword evidence="4" id="KW-1185">Reference proteome</keyword>